<comment type="caution">
    <text evidence="1">The sequence shown here is derived from an EMBL/GenBank/DDBJ whole genome shotgun (WGS) entry which is preliminary data.</text>
</comment>
<keyword evidence="2" id="KW-1185">Reference proteome</keyword>
<protein>
    <submittedName>
        <fullName evidence="1">Uncharacterized protein</fullName>
    </submittedName>
</protein>
<accession>A0ACC2XS02</accession>
<name>A0ACC2XS02_9TREE</name>
<evidence type="ECO:0000313" key="2">
    <source>
        <dbReference type="Proteomes" id="UP001234202"/>
    </source>
</evidence>
<gene>
    <name evidence="1" type="ORF">QFC24_001672</name>
</gene>
<sequence length="692" mass="72924">MMKHQQASKHRNMQLPRIPPPPRPATVTPPPPPTQLGHGDLLASFEDDDQVLPAASNPHLQMYNGPTADFGLTPALQPSPAALPSGSTSQTRDQQQQQHPPPPHVHARHPPRRLSQIFSSLGPASPPVVSDQAGNGYILPPHSSIPNLNQTPNQHPASSTSTTANTASNNNSNNDEFGAFTSASASATATAAIAGEARPQQAHRRLSSFEGLWNLVPGSVATFPRRSGAAAGAGSGAGAPERSSSVMTTEATTAMEDVFHEEKDEATQGSQTQTGSGFPGLSDLFRSRSRDPSTSAAPAAQSSSTPPLPPPPPPSSSSANTSKLSNVLGSTIKAASKWKTVRGPSSFHPVPPSSSSYLQEDPHTASSSTTTTTTRRTGYALRYPFIEDADDFLTPGSSSSGIPPTAKPFVITHTSPFAPSTSTTPSSTSFTSASLSPPRRGLLMGGPLSGAPGYRREDDYLGSTRPVSSFTNEVQAGASASAGGAGRRGKTAGKQNGQDQRIDAGAVVGNEGEDGKDENGITNGQNGNINGQGSSSREWTGTKLVGRREGTDVVLDQKAADAVSLLYDHLDGVLFDTSSCKALVAGSISDDLFLCFSFVRSLAPASGMNSYVRFYRHGNVFLEHGPCFVRGSLLYPYHVPSVLEPNLSPTFVFFTYSRRFDRSTRRIPHHLLPPARGVFPEKSTSGEYIDRS</sequence>
<evidence type="ECO:0000313" key="1">
    <source>
        <dbReference type="EMBL" id="KAJ9126643.1"/>
    </source>
</evidence>
<reference evidence="1" key="1">
    <citation type="submission" date="2023-04" db="EMBL/GenBank/DDBJ databases">
        <title>Draft Genome sequencing of Naganishia species isolated from polar environments using Oxford Nanopore Technology.</title>
        <authorList>
            <person name="Leo P."/>
            <person name="Venkateswaran K."/>
        </authorList>
    </citation>
    <scope>NUCLEOTIDE SEQUENCE</scope>
    <source>
        <strain evidence="1">DBVPG 5303</strain>
    </source>
</reference>
<proteinExistence type="predicted"/>
<dbReference type="EMBL" id="JASBWV010000004">
    <property type="protein sequence ID" value="KAJ9126643.1"/>
    <property type="molecule type" value="Genomic_DNA"/>
</dbReference>
<organism evidence="1 2">
    <name type="scientific">Naganishia onofrii</name>
    <dbReference type="NCBI Taxonomy" id="1851511"/>
    <lineage>
        <taxon>Eukaryota</taxon>
        <taxon>Fungi</taxon>
        <taxon>Dikarya</taxon>
        <taxon>Basidiomycota</taxon>
        <taxon>Agaricomycotina</taxon>
        <taxon>Tremellomycetes</taxon>
        <taxon>Filobasidiales</taxon>
        <taxon>Filobasidiaceae</taxon>
        <taxon>Naganishia</taxon>
    </lineage>
</organism>
<dbReference type="Proteomes" id="UP001234202">
    <property type="component" value="Unassembled WGS sequence"/>
</dbReference>